<evidence type="ECO:0000313" key="3">
    <source>
        <dbReference type="EMBL" id="ATC88627.1"/>
    </source>
</evidence>
<dbReference type="OrthoDB" id="8897581at2"/>
<dbReference type="AlphaFoldDB" id="A0A290SAN2"/>
<dbReference type="RefSeq" id="WP_007581838.1">
    <property type="nucleotide sequence ID" value="NZ_CP011026.1"/>
</dbReference>
<keyword evidence="1" id="KW-0812">Transmembrane</keyword>
<accession>A0A290SAN2</accession>
<keyword evidence="1" id="KW-1133">Transmembrane helix</keyword>
<organism evidence="3 4">
    <name type="scientific">Pseudoalteromonas arctica A 37-1-2</name>
    <dbReference type="NCBI Taxonomy" id="1117313"/>
    <lineage>
        <taxon>Bacteria</taxon>
        <taxon>Pseudomonadati</taxon>
        <taxon>Pseudomonadota</taxon>
        <taxon>Gammaproteobacteria</taxon>
        <taxon>Alteromonadales</taxon>
        <taxon>Pseudoalteromonadaceae</taxon>
        <taxon>Pseudoalteromonas</taxon>
    </lineage>
</organism>
<reference evidence="3 4" key="1">
    <citation type="journal article" date="2012" name="J. Bacteriol.">
        <title>Genome sequences of type strains of seven species of the marine bacterium Pseudoalteromonas.</title>
        <authorList>
            <person name="Xie B.B."/>
            <person name="Shu Y.L."/>
            <person name="Qin Q.L."/>
            <person name="Rong J.C."/>
            <person name="Zhang X.Y."/>
            <person name="Chen X.L."/>
            <person name="Shi M."/>
            <person name="He H.L."/>
            <person name="Zhou B.C."/>
            <person name="Zhang Y.Z."/>
        </authorList>
    </citation>
    <scope>NUCLEOTIDE SEQUENCE [LARGE SCALE GENOMIC DNA]</scope>
    <source>
        <strain evidence="3 4">A 37-1-2</strain>
    </source>
</reference>
<dbReference type="InterPro" id="IPR045494">
    <property type="entry name" value="DUF6436"/>
</dbReference>
<dbReference type="EMBL" id="CP011026">
    <property type="protein sequence ID" value="ATC88627.1"/>
    <property type="molecule type" value="Genomic_DNA"/>
</dbReference>
<evidence type="ECO:0000259" key="2">
    <source>
        <dbReference type="Pfam" id="PF20029"/>
    </source>
</evidence>
<dbReference type="Proteomes" id="UP000016505">
    <property type="component" value="Chromosome II"/>
</dbReference>
<evidence type="ECO:0000256" key="1">
    <source>
        <dbReference type="SAM" id="Phobius"/>
    </source>
</evidence>
<feature type="domain" description="DUF6436" evidence="2">
    <location>
        <begin position="50"/>
        <end position="170"/>
    </location>
</feature>
<gene>
    <name evidence="3" type="ORF">PARC_b0426</name>
</gene>
<name>A0A290SAN2_9GAMM</name>
<sequence length="174" mass="18894">MPSLNKSNTFVFSLIATWLICVVAGLVYFQLEQLKPFDSSKVLLQKHWFNNFKKQLDWVDTGEPSLVLITEKKCGCTIQAKPHISSLTSFAANKAMKVVQVELTPKLKHVIPATPAAVIINKNGEFVYAGPLSEGLACAQGSGFVETAVTNLAAGFNSNLLITQTKGCYCVNNA</sequence>
<proteinExistence type="predicted"/>
<evidence type="ECO:0000313" key="4">
    <source>
        <dbReference type="Proteomes" id="UP000016505"/>
    </source>
</evidence>
<protein>
    <recommendedName>
        <fullName evidence="2">DUF6436 domain-containing protein</fullName>
    </recommendedName>
</protein>
<dbReference type="KEGG" id="part:PARC_b0426"/>
<keyword evidence="1" id="KW-0472">Membrane</keyword>
<feature type="transmembrane region" description="Helical" evidence="1">
    <location>
        <begin position="12"/>
        <end position="31"/>
    </location>
</feature>
<dbReference type="Pfam" id="PF20029">
    <property type="entry name" value="DUF6436"/>
    <property type="match status" value="1"/>
</dbReference>